<feature type="transmembrane region" description="Helical" evidence="1">
    <location>
        <begin position="149"/>
        <end position="169"/>
    </location>
</feature>
<sequence length="173" mass="18214">MDAAQSSLDDGKLLIAYSDKSGSTIGLEFSAVASSQATFLMGACSVAASGKQKRIVTSTAMDDTEIIQTATDDGGDNMEKRIAILEVEVSHIKQDVSEIKTAVSKIDTTANSLDKNMAVVLEKLSAIKDSLDKKPSADAVDKKISEAKLAVLLGVPGIIAIGTGLYKAFKHYM</sequence>
<gene>
    <name evidence="2" type="ORF">RY846_10685</name>
</gene>
<accession>A0ABZ0H8A6</accession>
<keyword evidence="1" id="KW-1133">Transmembrane helix</keyword>
<reference evidence="2 3" key="1">
    <citation type="submission" date="2023-10" db="EMBL/GenBank/DDBJ databases">
        <title>SFO-1, KPC-2, NDM-1 were first reported in Portuguese citrobacter collected clinically.</title>
        <authorList>
            <person name="Guo K."/>
        </authorList>
    </citation>
    <scope>NUCLEOTIDE SEQUENCE [LARGE SCALE GENOMIC DNA]</scope>
    <source>
        <strain evidence="2 3">L2724hy</strain>
    </source>
</reference>
<evidence type="ECO:0000313" key="3">
    <source>
        <dbReference type="Proteomes" id="UP001302613"/>
    </source>
</evidence>
<keyword evidence="1" id="KW-0472">Membrane</keyword>
<dbReference type="Proteomes" id="UP001302613">
    <property type="component" value="Chromosome"/>
</dbReference>
<proteinExistence type="predicted"/>
<name>A0ABZ0H8A6_9ENTR</name>
<keyword evidence="3" id="KW-1185">Reference proteome</keyword>
<dbReference type="EMBL" id="CP136601">
    <property type="protein sequence ID" value="WOH45586.1"/>
    <property type="molecule type" value="Genomic_DNA"/>
</dbReference>
<evidence type="ECO:0000313" key="2">
    <source>
        <dbReference type="EMBL" id="WOH45586.1"/>
    </source>
</evidence>
<protein>
    <submittedName>
        <fullName evidence="2">Uncharacterized protein</fullName>
    </submittedName>
</protein>
<dbReference type="RefSeq" id="WP_233901295.1">
    <property type="nucleotide sequence ID" value="NZ_CP136601.1"/>
</dbReference>
<organism evidence="2 3">
    <name type="scientific">Citrobacter portucalensis</name>
    <dbReference type="NCBI Taxonomy" id="1639133"/>
    <lineage>
        <taxon>Bacteria</taxon>
        <taxon>Pseudomonadati</taxon>
        <taxon>Pseudomonadota</taxon>
        <taxon>Gammaproteobacteria</taxon>
        <taxon>Enterobacterales</taxon>
        <taxon>Enterobacteriaceae</taxon>
        <taxon>Citrobacter</taxon>
        <taxon>Citrobacter freundii complex</taxon>
    </lineage>
</organism>
<evidence type="ECO:0000256" key="1">
    <source>
        <dbReference type="SAM" id="Phobius"/>
    </source>
</evidence>
<keyword evidence="1" id="KW-0812">Transmembrane</keyword>